<dbReference type="GO" id="GO:0016787">
    <property type="term" value="F:hydrolase activity"/>
    <property type="evidence" value="ECO:0007669"/>
    <property type="project" value="UniProtKB-KW"/>
</dbReference>
<dbReference type="SUPFAM" id="SSF52266">
    <property type="entry name" value="SGNH hydrolase"/>
    <property type="match status" value="1"/>
</dbReference>
<protein>
    <submittedName>
        <fullName evidence="3">SGNH/GDSL hydrolase family protein</fullName>
    </submittedName>
</protein>
<accession>A0A9D1T4A7</accession>
<evidence type="ECO:0000313" key="3">
    <source>
        <dbReference type="EMBL" id="HIV11320.1"/>
    </source>
</evidence>
<comment type="caution">
    <text evidence="3">The sequence shown here is derived from an EMBL/GenBank/DDBJ whole genome shotgun (WGS) entry which is preliminary data.</text>
</comment>
<evidence type="ECO:0000313" key="4">
    <source>
        <dbReference type="Proteomes" id="UP000823960"/>
    </source>
</evidence>
<dbReference type="Pfam" id="PF13472">
    <property type="entry name" value="Lipase_GDSL_2"/>
    <property type="match status" value="1"/>
</dbReference>
<evidence type="ECO:0000256" key="1">
    <source>
        <dbReference type="SAM" id="SignalP"/>
    </source>
</evidence>
<keyword evidence="3" id="KW-0378">Hydrolase</keyword>
<proteinExistence type="predicted"/>
<dbReference type="Proteomes" id="UP000823960">
    <property type="component" value="Unassembled WGS sequence"/>
</dbReference>
<sequence length="431" mass="46069">MIKGFKRLITIALCSAIGAGLGGCSGGASDSIASGQGAAGEAVILPQDKDGWVATWVGATLNSSEDILPKSPTLEQSTCRMQFKASMGGEKVRLSFSNEYGEELLPPGSDMELKSVHIARLVKPGSPEIVPESDTKVTFSGSESVTIPSGEIVTSDEIDFVIEDLEYIAVTVSFGSVPEFPACHREADCASWVAQGEKQGESFTPEAWMWSYFSFFRADVWAKAGECSLVCFGDSITDGSVSTFNGFDAWPDLLAESLILDGRRISVVNSAIAGNAVTGGWGVAARDRFERDVISVPGVRYAVILIGTNDIPGAQTDISQQLIDEYRAMIDACHSHGIKVLAGTITPFMSNEWWASELHEGIRTSVNDWIMSGDSGFDGYIDFSSALSDPERPDCLFPEYDSGDGLHPSVAGHRRMGEAAIEAVGEFLNGL</sequence>
<reference evidence="3" key="1">
    <citation type="submission" date="2020-10" db="EMBL/GenBank/DDBJ databases">
        <authorList>
            <person name="Gilroy R."/>
        </authorList>
    </citation>
    <scope>NUCLEOTIDE SEQUENCE</scope>
    <source>
        <strain evidence="3">1370</strain>
    </source>
</reference>
<dbReference type="AlphaFoldDB" id="A0A9D1T4A7"/>
<dbReference type="InterPro" id="IPR053140">
    <property type="entry name" value="GDSL_Rv0518-like"/>
</dbReference>
<dbReference type="PROSITE" id="PS51257">
    <property type="entry name" value="PROKAR_LIPOPROTEIN"/>
    <property type="match status" value="1"/>
</dbReference>
<dbReference type="PANTHER" id="PTHR43784">
    <property type="entry name" value="GDSL-LIKE LIPASE/ACYLHYDROLASE, PUTATIVE (AFU_ORTHOLOGUE AFUA_2G00820)-RELATED"/>
    <property type="match status" value="1"/>
</dbReference>
<keyword evidence="1" id="KW-0732">Signal</keyword>
<dbReference type="InterPro" id="IPR036514">
    <property type="entry name" value="SGNH_hydro_sf"/>
</dbReference>
<organism evidence="3 4">
    <name type="scientific">Candidatus Faeciplasma avium</name>
    <dbReference type="NCBI Taxonomy" id="2840798"/>
    <lineage>
        <taxon>Bacteria</taxon>
        <taxon>Bacillati</taxon>
        <taxon>Bacillota</taxon>
        <taxon>Clostridia</taxon>
        <taxon>Eubacteriales</taxon>
        <taxon>Oscillospiraceae</taxon>
        <taxon>Oscillospiraceae incertae sedis</taxon>
        <taxon>Candidatus Faeciplasma</taxon>
    </lineage>
</organism>
<dbReference type="CDD" id="cd01830">
    <property type="entry name" value="XynE_like"/>
    <property type="match status" value="1"/>
</dbReference>
<feature type="domain" description="SGNH hydrolase-type esterase" evidence="2">
    <location>
        <begin position="231"/>
        <end position="415"/>
    </location>
</feature>
<feature type="signal peptide" evidence="1">
    <location>
        <begin position="1"/>
        <end position="22"/>
    </location>
</feature>
<dbReference type="EMBL" id="DVOL01000093">
    <property type="protein sequence ID" value="HIV11320.1"/>
    <property type="molecule type" value="Genomic_DNA"/>
</dbReference>
<reference evidence="3" key="2">
    <citation type="journal article" date="2021" name="PeerJ">
        <title>Extensive microbial diversity within the chicken gut microbiome revealed by metagenomics and culture.</title>
        <authorList>
            <person name="Gilroy R."/>
            <person name="Ravi A."/>
            <person name="Getino M."/>
            <person name="Pursley I."/>
            <person name="Horton D.L."/>
            <person name="Alikhan N.F."/>
            <person name="Baker D."/>
            <person name="Gharbi K."/>
            <person name="Hall N."/>
            <person name="Watson M."/>
            <person name="Adriaenssens E.M."/>
            <person name="Foster-Nyarko E."/>
            <person name="Jarju S."/>
            <person name="Secka A."/>
            <person name="Antonio M."/>
            <person name="Oren A."/>
            <person name="Chaudhuri R.R."/>
            <person name="La Ragione R."/>
            <person name="Hildebrand F."/>
            <person name="Pallen M.J."/>
        </authorList>
    </citation>
    <scope>NUCLEOTIDE SEQUENCE</scope>
    <source>
        <strain evidence="3">1370</strain>
    </source>
</reference>
<gene>
    <name evidence="3" type="ORF">IAD28_06490</name>
</gene>
<name>A0A9D1T4A7_9FIRM</name>
<dbReference type="InterPro" id="IPR013830">
    <property type="entry name" value="SGNH_hydro"/>
</dbReference>
<dbReference type="Gene3D" id="3.40.50.1110">
    <property type="entry name" value="SGNH hydrolase"/>
    <property type="match status" value="1"/>
</dbReference>
<feature type="chain" id="PRO_5039241655" evidence="1">
    <location>
        <begin position="23"/>
        <end position="431"/>
    </location>
</feature>
<evidence type="ECO:0000259" key="2">
    <source>
        <dbReference type="Pfam" id="PF13472"/>
    </source>
</evidence>
<dbReference type="PANTHER" id="PTHR43784:SF2">
    <property type="entry name" value="GDSL-LIKE LIPASE_ACYLHYDROLASE, PUTATIVE (AFU_ORTHOLOGUE AFUA_2G00820)-RELATED"/>
    <property type="match status" value="1"/>
</dbReference>